<comment type="similarity">
    <text evidence="8">Belongs to the PET100 family.</text>
</comment>
<evidence type="ECO:0000256" key="4">
    <source>
        <dbReference type="ARBA" id="ARBA00022946"/>
    </source>
</evidence>
<evidence type="ECO:0000313" key="11">
    <source>
        <dbReference type="WBParaSite" id="BXY_1032800.1"/>
    </source>
</evidence>
<evidence type="ECO:0000256" key="6">
    <source>
        <dbReference type="ARBA" id="ARBA00023128"/>
    </source>
</evidence>
<dbReference type="GO" id="GO:0051082">
    <property type="term" value="F:unfolded protein binding"/>
    <property type="evidence" value="ECO:0007669"/>
    <property type="project" value="TreeGrafter"/>
</dbReference>
<evidence type="ECO:0000256" key="3">
    <source>
        <dbReference type="ARBA" id="ARBA00022692"/>
    </source>
</evidence>
<dbReference type="InterPro" id="IPR018625">
    <property type="entry name" value="Pet100"/>
</dbReference>
<keyword evidence="6" id="KW-0496">Mitochondrion</keyword>
<keyword evidence="5 9" id="KW-1133">Transmembrane helix</keyword>
<evidence type="ECO:0000256" key="8">
    <source>
        <dbReference type="ARBA" id="ARBA00038077"/>
    </source>
</evidence>
<evidence type="ECO:0000313" key="10">
    <source>
        <dbReference type="Proteomes" id="UP000095284"/>
    </source>
</evidence>
<dbReference type="PANTHER" id="PTHR33968">
    <property type="entry name" value="PROTEIN PET100 HOMOLOG, MITOCHONDRIAL"/>
    <property type="match status" value="1"/>
</dbReference>
<dbReference type="Pfam" id="PF09803">
    <property type="entry name" value="Pet100"/>
    <property type="match status" value="1"/>
</dbReference>
<reference evidence="11" key="1">
    <citation type="submission" date="2016-11" db="UniProtKB">
        <authorList>
            <consortium name="WormBaseParasite"/>
        </authorList>
    </citation>
    <scope>IDENTIFICATION</scope>
</reference>
<dbReference type="PANTHER" id="PTHR33968:SF1">
    <property type="entry name" value="PROTEIN PET100 HOMOLOG, MITOCHONDRIAL"/>
    <property type="match status" value="1"/>
</dbReference>
<accession>A0A1I7SBD0</accession>
<dbReference type="Proteomes" id="UP000095284">
    <property type="component" value="Unplaced"/>
</dbReference>
<comment type="subcellular location">
    <subcellularLocation>
        <location evidence="1">Membrane</location>
        <topology evidence="1">Single-pass membrane protein</topology>
    </subcellularLocation>
    <subcellularLocation>
        <location evidence="2">Mitochondrion membrane</location>
    </subcellularLocation>
</comment>
<dbReference type="GO" id="GO:0005743">
    <property type="term" value="C:mitochondrial inner membrane"/>
    <property type="evidence" value="ECO:0007669"/>
    <property type="project" value="TreeGrafter"/>
</dbReference>
<evidence type="ECO:0000256" key="7">
    <source>
        <dbReference type="ARBA" id="ARBA00023136"/>
    </source>
</evidence>
<dbReference type="WBParaSite" id="BXY_1032800.1">
    <property type="protein sequence ID" value="BXY_1032800.1"/>
    <property type="gene ID" value="BXY_1032800"/>
</dbReference>
<evidence type="ECO:0000256" key="1">
    <source>
        <dbReference type="ARBA" id="ARBA00004167"/>
    </source>
</evidence>
<feature type="transmembrane region" description="Helical" evidence="9">
    <location>
        <begin position="20"/>
        <end position="38"/>
    </location>
</feature>
<keyword evidence="7 9" id="KW-0472">Membrane</keyword>
<evidence type="ECO:0000256" key="5">
    <source>
        <dbReference type="ARBA" id="ARBA00022989"/>
    </source>
</evidence>
<sequence length="100" mass="12133">MDYNCYNIQPHIMGGWKLEAGRFMILVGFPVAAFWAFNQTGVFSFFMKGYQIPYNEESEERARKWKEELGEQRRREQYEKLLREQMAFEESRKLREQHGI</sequence>
<keyword evidence="4" id="KW-0809">Transit peptide</keyword>
<dbReference type="AlphaFoldDB" id="A0A1I7SBD0"/>
<evidence type="ECO:0000256" key="9">
    <source>
        <dbReference type="SAM" id="Phobius"/>
    </source>
</evidence>
<evidence type="ECO:0000256" key="2">
    <source>
        <dbReference type="ARBA" id="ARBA00004325"/>
    </source>
</evidence>
<protein>
    <submittedName>
        <fullName evidence="11">Uncharacterized protein</fullName>
    </submittedName>
</protein>
<organism evidence="10 11">
    <name type="scientific">Bursaphelenchus xylophilus</name>
    <name type="common">Pinewood nematode worm</name>
    <name type="synonym">Aphelenchoides xylophilus</name>
    <dbReference type="NCBI Taxonomy" id="6326"/>
    <lineage>
        <taxon>Eukaryota</taxon>
        <taxon>Metazoa</taxon>
        <taxon>Ecdysozoa</taxon>
        <taxon>Nematoda</taxon>
        <taxon>Chromadorea</taxon>
        <taxon>Rhabditida</taxon>
        <taxon>Tylenchina</taxon>
        <taxon>Tylenchomorpha</taxon>
        <taxon>Aphelenchoidea</taxon>
        <taxon>Aphelenchoididae</taxon>
        <taxon>Bursaphelenchus</taxon>
    </lineage>
</organism>
<keyword evidence="3 9" id="KW-0812">Transmembrane</keyword>
<dbReference type="GO" id="GO:0033617">
    <property type="term" value="P:mitochondrial respiratory chain complex IV assembly"/>
    <property type="evidence" value="ECO:0007669"/>
    <property type="project" value="InterPro"/>
</dbReference>
<name>A0A1I7SBD0_BURXY</name>
<proteinExistence type="inferred from homology"/>